<evidence type="ECO:0000256" key="8">
    <source>
        <dbReference type="ARBA" id="ARBA00023237"/>
    </source>
</evidence>
<dbReference type="Proteomes" id="UP000464262">
    <property type="component" value="Chromosome 1"/>
</dbReference>
<evidence type="ECO:0000256" key="11">
    <source>
        <dbReference type="ARBA" id="ARBA00071217"/>
    </source>
</evidence>
<dbReference type="GO" id="GO:0009279">
    <property type="term" value="C:cell outer membrane"/>
    <property type="evidence" value="ECO:0007669"/>
    <property type="project" value="UniProtKB-SubCell"/>
</dbReference>
<evidence type="ECO:0000256" key="13">
    <source>
        <dbReference type="PIRSR" id="PIRSR036893-52"/>
    </source>
</evidence>
<reference evidence="15 16" key="1">
    <citation type="submission" date="2020-01" db="EMBL/GenBank/DDBJ databases">
        <title>Whole genome and functional gene identification of agarase of Vibrio HN897.</title>
        <authorList>
            <person name="Liu Y."/>
            <person name="Zhao Z."/>
        </authorList>
    </citation>
    <scope>NUCLEOTIDE SEQUENCE [LARGE SCALE GENOMIC DNA]</scope>
    <source>
        <strain evidence="15 16">HN897</strain>
    </source>
</reference>
<dbReference type="RefSeq" id="WP_164648540.1">
    <property type="nucleotide sequence ID" value="NZ_CP047475.1"/>
</dbReference>
<dbReference type="InterPro" id="IPR047202">
    <property type="entry name" value="Lipocalin_Blc-like_dom"/>
</dbReference>
<dbReference type="GO" id="GO:0006950">
    <property type="term" value="P:response to stress"/>
    <property type="evidence" value="ECO:0007669"/>
    <property type="project" value="UniProtKB-ARBA"/>
</dbReference>
<feature type="domain" description="Lipocalin/cytosolic fatty-acid binding" evidence="14">
    <location>
        <begin position="34"/>
        <end position="170"/>
    </location>
</feature>
<keyword evidence="5 12" id="KW-0446">Lipid-binding</keyword>
<evidence type="ECO:0000256" key="12">
    <source>
        <dbReference type="PIRNR" id="PIRNR036893"/>
    </source>
</evidence>
<organism evidence="15 16">
    <name type="scientific">Vibrio astriarenae</name>
    <dbReference type="NCBI Taxonomy" id="1481923"/>
    <lineage>
        <taxon>Bacteria</taxon>
        <taxon>Pseudomonadati</taxon>
        <taxon>Pseudomonadota</taxon>
        <taxon>Gammaproteobacteria</taxon>
        <taxon>Vibrionales</taxon>
        <taxon>Vibrionaceae</taxon>
        <taxon>Vibrio</taxon>
    </lineage>
</organism>
<protein>
    <recommendedName>
        <fullName evidence="11 12">Outer membrane lipoprotein Blc</fullName>
    </recommendedName>
</protein>
<evidence type="ECO:0000256" key="2">
    <source>
        <dbReference type="ARBA" id="ARBA00006889"/>
    </source>
</evidence>
<dbReference type="FunFam" id="2.40.128.20:FF:000002">
    <property type="entry name" value="Outer membrane lipoprotein Blc"/>
    <property type="match status" value="1"/>
</dbReference>
<evidence type="ECO:0000256" key="4">
    <source>
        <dbReference type="ARBA" id="ARBA00022729"/>
    </source>
</evidence>
<dbReference type="AlphaFoldDB" id="A0A7Z2YDS5"/>
<sequence>MNQIKVFCLILGSLLVSGCTGKPSNVEPVSPFALDQYLGTWYEIARLDHSFERGLNKITATYALNDDGSVNVLNRGWNEKEQQWSEAVGKAKFVDSSDQGYLKVSFFGPFYGSYIVFHLEPDYSTALISGPNLDYFWILSRTPTLEAEQLNRYKEIAQQAGFDTEQLIYPTHD</sequence>
<keyword evidence="7 13" id="KW-0564">Palmitate</keyword>
<evidence type="ECO:0000256" key="6">
    <source>
        <dbReference type="ARBA" id="ARBA00023136"/>
    </source>
</evidence>
<evidence type="ECO:0000256" key="3">
    <source>
        <dbReference type="ARBA" id="ARBA00011738"/>
    </source>
</evidence>
<evidence type="ECO:0000256" key="7">
    <source>
        <dbReference type="ARBA" id="ARBA00023139"/>
    </source>
</evidence>
<comment type="similarity">
    <text evidence="2 12">Belongs to the calycin superfamily. Lipocalin family.</text>
</comment>
<dbReference type="PIRSF" id="PIRSF036893">
    <property type="entry name" value="Lipocalin_ApoD"/>
    <property type="match status" value="1"/>
</dbReference>
<evidence type="ECO:0000256" key="1">
    <source>
        <dbReference type="ARBA" id="ARBA00004459"/>
    </source>
</evidence>
<feature type="lipid moiety-binding region" description="S-diacylglycerol cysteine" evidence="13">
    <location>
        <position position="19"/>
    </location>
</feature>
<dbReference type="CDD" id="cd19438">
    <property type="entry name" value="lipocalin_Blc-like"/>
    <property type="match status" value="1"/>
</dbReference>
<evidence type="ECO:0000256" key="5">
    <source>
        <dbReference type="ARBA" id="ARBA00023121"/>
    </source>
</evidence>
<keyword evidence="8 12" id="KW-0998">Cell outer membrane</keyword>
<evidence type="ECO:0000313" key="16">
    <source>
        <dbReference type="Proteomes" id="UP000464262"/>
    </source>
</evidence>
<dbReference type="PROSITE" id="PS51257">
    <property type="entry name" value="PROKAR_LIPOPROTEIN"/>
    <property type="match status" value="1"/>
</dbReference>
<comment type="subunit">
    <text evidence="3 12">Homodimer.</text>
</comment>
<comment type="function">
    <text evidence="10 12">Involved in the storage or transport of lipids necessary for membrane maintenance under stressful conditions. Displays a binding preference for lysophospholipids.</text>
</comment>
<dbReference type="PRINTS" id="PR01171">
    <property type="entry name" value="BCTLIPOCALIN"/>
</dbReference>
<keyword evidence="4" id="KW-0732">Signal</keyword>
<dbReference type="PANTHER" id="PTHR10612:SF34">
    <property type="entry name" value="APOLIPOPROTEIN D"/>
    <property type="match status" value="1"/>
</dbReference>
<name>A0A7Z2YDS5_9VIBR</name>
<evidence type="ECO:0000256" key="10">
    <source>
        <dbReference type="ARBA" id="ARBA00057024"/>
    </source>
</evidence>
<dbReference type="InterPro" id="IPR002446">
    <property type="entry name" value="Lipocalin_bac"/>
</dbReference>
<gene>
    <name evidence="15" type="ORF">GT360_09020</name>
</gene>
<evidence type="ECO:0000256" key="9">
    <source>
        <dbReference type="ARBA" id="ARBA00023288"/>
    </source>
</evidence>
<accession>A0A7Z2YDS5</accession>
<dbReference type="KEGG" id="vas:GT360_09020"/>
<evidence type="ECO:0000259" key="14">
    <source>
        <dbReference type="Pfam" id="PF08212"/>
    </source>
</evidence>
<dbReference type="Pfam" id="PF08212">
    <property type="entry name" value="Lipocalin_2"/>
    <property type="match status" value="1"/>
</dbReference>
<keyword evidence="6 12" id="KW-0472">Membrane</keyword>
<dbReference type="PANTHER" id="PTHR10612">
    <property type="entry name" value="APOLIPOPROTEIN D"/>
    <property type="match status" value="1"/>
</dbReference>
<proteinExistence type="inferred from homology"/>
<dbReference type="Gene3D" id="2.40.128.20">
    <property type="match status" value="1"/>
</dbReference>
<dbReference type="InterPro" id="IPR012674">
    <property type="entry name" value="Calycin"/>
</dbReference>
<keyword evidence="9 12" id="KW-0449">Lipoprotein</keyword>
<dbReference type="EMBL" id="CP047475">
    <property type="protein sequence ID" value="QIA63647.1"/>
    <property type="molecule type" value="Genomic_DNA"/>
</dbReference>
<dbReference type="InterPro" id="IPR000566">
    <property type="entry name" value="Lipocln_cytosolic_FA-bd_dom"/>
</dbReference>
<dbReference type="InterPro" id="IPR022271">
    <property type="entry name" value="Lipocalin_ApoD"/>
</dbReference>
<comment type="subcellular location">
    <subcellularLocation>
        <location evidence="1">Cell outer membrane</location>
        <topology evidence="1">Lipid-anchor</topology>
    </subcellularLocation>
</comment>
<evidence type="ECO:0000313" key="15">
    <source>
        <dbReference type="EMBL" id="QIA63647.1"/>
    </source>
</evidence>
<dbReference type="GO" id="GO:0008289">
    <property type="term" value="F:lipid binding"/>
    <property type="evidence" value="ECO:0007669"/>
    <property type="project" value="UniProtKB-UniRule"/>
</dbReference>
<keyword evidence="16" id="KW-1185">Reference proteome</keyword>
<dbReference type="SUPFAM" id="SSF50814">
    <property type="entry name" value="Lipocalins"/>
    <property type="match status" value="1"/>
</dbReference>